<proteinExistence type="predicted"/>
<gene>
    <name evidence="1" type="ORF">LCI18_008188</name>
</gene>
<evidence type="ECO:0000313" key="2">
    <source>
        <dbReference type="Proteomes" id="UP000830768"/>
    </source>
</evidence>
<protein>
    <submittedName>
        <fullName evidence="1">Uncharacterized protein</fullName>
    </submittedName>
</protein>
<keyword evidence="2" id="KW-1185">Reference proteome</keyword>
<evidence type="ECO:0000313" key="1">
    <source>
        <dbReference type="EMBL" id="UPK97253.1"/>
    </source>
</evidence>
<sequence length="63" mass="7168">MVDEAHERTKNTDILLALLKQAMGMRPDLKVVIMPATTNLENLTQYFNTQNGFRVLAPCRFST</sequence>
<organism evidence="1 2">
    <name type="scientific">Fusarium solani subsp. cucurbitae</name>
    <name type="common">Neocosmosporum cucurbitae</name>
    <dbReference type="NCBI Taxonomy" id="2747967"/>
    <lineage>
        <taxon>Eukaryota</taxon>
        <taxon>Fungi</taxon>
        <taxon>Dikarya</taxon>
        <taxon>Ascomycota</taxon>
        <taxon>Pezizomycotina</taxon>
        <taxon>Sordariomycetes</taxon>
        <taxon>Hypocreomycetidae</taxon>
        <taxon>Hypocreales</taxon>
        <taxon>Nectriaceae</taxon>
        <taxon>Fusarium</taxon>
        <taxon>Fusarium solani species complex</taxon>
    </lineage>
</organism>
<reference evidence="1" key="1">
    <citation type="submission" date="2021-11" db="EMBL/GenBank/DDBJ databases">
        <title>Fusarium solani-melongenae Genome sequencing and assembly.</title>
        <authorList>
            <person name="Xie S."/>
            <person name="Huang L."/>
            <person name="Zhang X."/>
        </authorList>
    </citation>
    <scope>NUCLEOTIDE SEQUENCE</scope>
    <source>
        <strain evidence="1">CRI 24-3</strain>
    </source>
</reference>
<accession>A0ACD3Z7M0</accession>
<name>A0ACD3Z7M0_FUSSC</name>
<dbReference type="EMBL" id="CP090035">
    <property type="protein sequence ID" value="UPK97253.1"/>
    <property type="molecule type" value="Genomic_DNA"/>
</dbReference>
<dbReference type="Proteomes" id="UP000830768">
    <property type="component" value="Chromosome 6"/>
</dbReference>